<dbReference type="EMBL" id="CYRY02031416">
    <property type="protein sequence ID" value="VCX05457.1"/>
    <property type="molecule type" value="Genomic_DNA"/>
</dbReference>
<evidence type="ECO:0000313" key="2">
    <source>
        <dbReference type="Proteomes" id="UP000269945"/>
    </source>
</evidence>
<protein>
    <submittedName>
        <fullName evidence="1">Uncharacterized protein</fullName>
    </submittedName>
</protein>
<comment type="caution">
    <text evidence="1">The sequence shown here is derived from an EMBL/GenBank/DDBJ whole genome shotgun (WGS) entry which is preliminary data.</text>
</comment>
<keyword evidence="2" id="KW-1185">Reference proteome</keyword>
<accession>A0A9X9LZ85</accession>
<proteinExistence type="predicted"/>
<organism evidence="1 2">
    <name type="scientific">Gulo gulo</name>
    <name type="common">Wolverine</name>
    <name type="synonym">Gluton</name>
    <dbReference type="NCBI Taxonomy" id="48420"/>
    <lineage>
        <taxon>Eukaryota</taxon>
        <taxon>Metazoa</taxon>
        <taxon>Chordata</taxon>
        <taxon>Craniata</taxon>
        <taxon>Vertebrata</taxon>
        <taxon>Euteleostomi</taxon>
        <taxon>Mammalia</taxon>
        <taxon>Eutheria</taxon>
        <taxon>Laurasiatheria</taxon>
        <taxon>Carnivora</taxon>
        <taxon>Caniformia</taxon>
        <taxon>Musteloidea</taxon>
        <taxon>Mustelidae</taxon>
        <taxon>Guloninae</taxon>
        <taxon>Gulo</taxon>
    </lineage>
</organism>
<name>A0A9X9LZ85_GULGU</name>
<dbReference type="AlphaFoldDB" id="A0A9X9LZ85"/>
<sequence length="17" mass="1832">MGPSFQRGNPHLPPPSL</sequence>
<dbReference type="Proteomes" id="UP000269945">
    <property type="component" value="Unassembled WGS sequence"/>
</dbReference>
<reference evidence="1 2" key="1">
    <citation type="submission" date="2018-10" db="EMBL/GenBank/DDBJ databases">
        <authorList>
            <person name="Ekblom R."/>
            <person name="Jareborg N."/>
        </authorList>
    </citation>
    <scope>NUCLEOTIDE SEQUENCE [LARGE SCALE GENOMIC DNA]</scope>
    <source>
        <tissue evidence="1">Muscle</tissue>
    </source>
</reference>
<gene>
    <name evidence="1" type="ORF">BN2614_LOCUS1</name>
</gene>
<evidence type="ECO:0000313" key="1">
    <source>
        <dbReference type="EMBL" id="VCX05457.1"/>
    </source>
</evidence>